<dbReference type="EMBL" id="BX284601">
    <property type="protein sequence ID" value="CCD71917.1"/>
    <property type="molecule type" value="Genomic_DNA"/>
</dbReference>
<dbReference type="eggNOG" id="ENOG502THR7">
    <property type="taxonomic scope" value="Eukaryota"/>
</dbReference>
<dbReference type="Bgee" id="WBGene00044427">
    <property type="expression patterns" value="Expressed in adult organism"/>
</dbReference>
<dbReference type="GO" id="GO:0008270">
    <property type="term" value="F:zinc ion binding"/>
    <property type="evidence" value="ECO:0007669"/>
    <property type="project" value="UniProtKB-KW"/>
</dbReference>
<dbReference type="OrthoDB" id="5829343at2759"/>
<dbReference type="SUPFAM" id="SSF57850">
    <property type="entry name" value="RING/U-box"/>
    <property type="match status" value="1"/>
</dbReference>
<evidence type="ECO:0000256" key="1">
    <source>
        <dbReference type="ARBA" id="ARBA00022771"/>
    </source>
</evidence>
<dbReference type="KEGG" id="cel:CELE_F56A6.5"/>
<reference evidence="5 6" key="1">
    <citation type="journal article" date="1998" name="Science">
        <title>Genome sequence of the nematode C. elegans: a platform for investigating biology.</title>
        <authorList>
            <consortium name="The C. elegans sequencing consortium"/>
            <person name="Sulson J.E."/>
            <person name="Waterston R."/>
        </authorList>
    </citation>
    <scope>NUCLEOTIDE SEQUENCE [LARGE SCALE GENOMIC DNA]</scope>
    <source>
        <strain evidence="5 6">Bristol N2</strain>
    </source>
</reference>
<organism evidence="5 6">
    <name type="scientific">Caenorhabditis elegans</name>
    <dbReference type="NCBI Taxonomy" id="6239"/>
    <lineage>
        <taxon>Eukaryota</taxon>
        <taxon>Metazoa</taxon>
        <taxon>Ecdysozoa</taxon>
        <taxon>Nematoda</taxon>
        <taxon>Chromadorea</taxon>
        <taxon>Rhabditida</taxon>
        <taxon>Rhabditina</taxon>
        <taxon>Rhabditomorpha</taxon>
        <taxon>Rhabditoidea</taxon>
        <taxon>Rhabditidae</taxon>
        <taxon>Peloderinae</taxon>
        <taxon>Caenorhabditis</taxon>
    </lineage>
</organism>
<dbReference type="InterPro" id="IPR001841">
    <property type="entry name" value="Znf_RING"/>
</dbReference>
<evidence type="ECO:0000256" key="2">
    <source>
        <dbReference type="ARBA" id="ARBA00022833"/>
    </source>
</evidence>
<accession>Q4W4Z4</accession>
<dbReference type="InterPro" id="IPR013083">
    <property type="entry name" value="Znf_RING/FYVE/PHD"/>
</dbReference>
<dbReference type="PhylomeDB" id="Q4W4Z4"/>
<evidence type="ECO:0000313" key="7">
    <source>
        <dbReference type="WormBase" id="F56A6.5"/>
    </source>
</evidence>
<keyword evidence="2" id="KW-0862">Zinc</keyword>
<dbReference type="RefSeq" id="NP_001021504.1">
    <property type="nucleotide sequence ID" value="NM_001026333.1"/>
</dbReference>
<gene>
    <name evidence="5" type="ORF">CELE_F56A6.5</name>
    <name evidence="5 7" type="ORF">F56A6.5</name>
</gene>
<protein>
    <submittedName>
        <fullName evidence="5">RING-type domain-containing protein</fullName>
    </submittedName>
</protein>
<evidence type="ECO:0000256" key="3">
    <source>
        <dbReference type="PROSITE-ProRule" id="PRU00175"/>
    </source>
</evidence>
<dbReference type="GeneID" id="3565307"/>
<dbReference type="CTD" id="3565307"/>
<dbReference type="Gene3D" id="3.30.40.10">
    <property type="entry name" value="Zinc/RING finger domain, C3HC4 (zinc finger)"/>
    <property type="match status" value="1"/>
</dbReference>
<keyword evidence="6" id="KW-1185">Reference proteome</keyword>
<evidence type="ECO:0000259" key="4">
    <source>
        <dbReference type="PROSITE" id="PS50089"/>
    </source>
</evidence>
<dbReference type="UCSC" id="F56A6.5">
    <property type="organism name" value="c. elegans"/>
</dbReference>
<dbReference type="AlphaFoldDB" id="Q4W4Z4"/>
<dbReference type="OMA" id="IGTCGHT"/>
<dbReference type="PaxDb" id="6239-F56A6.5"/>
<dbReference type="AGR" id="WB:WBGene00044427"/>
<keyword evidence="1 3" id="KW-0863">Zinc-finger</keyword>
<dbReference type="HOGENOM" id="CLU_1587970_0_0_1"/>
<dbReference type="Pfam" id="PF14634">
    <property type="entry name" value="zf-RING_5"/>
    <property type="match status" value="1"/>
</dbReference>
<proteinExistence type="predicted"/>
<dbReference type="Proteomes" id="UP000001940">
    <property type="component" value="Chromosome I"/>
</dbReference>
<feature type="domain" description="RING-type" evidence="4">
    <location>
        <begin position="6"/>
        <end position="46"/>
    </location>
</feature>
<sequence>MKVTECSICYDEYDHDTQIPCIGTCGHTICDRCRLQLLNKRCPHCKRENAFERKNVNRSLWDLIQLSRFLVPYDHNPRRAHESDESPICTACQLKSKTLRICTNCCLSTGILRKSVKFGEQVNLEEGIDKIRSEALCGDCVIDLGHLKHHTKLLNVAIKSYTEFAEKINQELDVEKGRCAEKDFFMTPEGV</sequence>
<name>Q4W4Z4_CAEEL</name>
<dbReference type="PROSITE" id="PS50089">
    <property type="entry name" value="ZF_RING_2"/>
    <property type="match status" value="1"/>
</dbReference>
<keyword evidence="1 3" id="KW-0479">Metal-binding</keyword>
<evidence type="ECO:0000313" key="6">
    <source>
        <dbReference type="Proteomes" id="UP000001940"/>
    </source>
</evidence>
<dbReference type="InParanoid" id="Q4W4Z4"/>
<dbReference type="WormBase" id="F56A6.5">
    <property type="protein sequence ID" value="CE38716"/>
    <property type="gene ID" value="WBGene00044427"/>
</dbReference>
<evidence type="ECO:0000313" key="5">
    <source>
        <dbReference type="EMBL" id="CCD71917.1"/>
    </source>
</evidence>